<keyword evidence="4" id="KW-1185">Reference proteome</keyword>
<evidence type="ECO:0000256" key="1">
    <source>
        <dbReference type="SAM" id="MobiDB-lite"/>
    </source>
</evidence>
<dbReference type="Proteomes" id="UP000001880">
    <property type="component" value="Chromosome"/>
</dbReference>
<dbReference type="EMBL" id="CP001804">
    <property type="protein sequence ID" value="ACY14274.1"/>
    <property type="molecule type" value="Genomic_DNA"/>
</dbReference>
<feature type="compositionally biased region" description="Basic and acidic residues" evidence="1">
    <location>
        <begin position="372"/>
        <end position="386"/>
    </location>
</feature>
<dbReference type="InterPro" id="IPR024983">
    <property type="entry name" value="CHAT_dom"/>
</dbReference>
<feature type="compositionally biased region" description="Low complexity" evidence="1">
    <location>
        <begin position="720"/>
        <end position="730"/>
    </location>
</feature>
<evidence type="ECO:0000313" key="3">
    <source>
        <dbReference type="EMBL" id="ACY14274.1"/>
    </source>
</evidence>
<dbReference type="STRING" id="502025.Hoch_1725"/>
<dbReference type="Gene3D" id="3.30.70.1230">
    <property type="entry name" value="Nucleotide cyclase"/>
    <property type="match status" value="1"/>
</dbReference>
<evidence type="ECO:0000259" key="2">
    <source>
        <dbReference type="PROSITE" id="PS50006"/>
    </source>
</evidence>
<organism evidence="3 4">
    <name type="scientific">Haliangium ochraceum (strain DSM 14365 / JCM 11303 / SMP-2)</name>
    <dbReference type="NCBI Taxonomy" id="502025"/>
    <lineage>
        <taxon>Bacteria</taxon>
        <taxon>Pseudomonadati</taxon>
        <taxon>Myxococcota</taxon>
        <taxon>Polyangia</taxon>
        <taxon>Haliangiales</taxon>
        <taxon>Kofleriaceae</taxon>
        <taxon>Haliangium</taxon>
    </lineage>
</organism>
<proteinExistence type="predicted"/>
<protein>
    <submittedName>
        <fullName evidence="3">FHA domain containing protein</fullName>
    </submittedName>
</protein>
<dbReference type="KEGG" id="hoh:Hoch_1725"/>
<dbReference type="SUPFAM" id="SSF49879">
    <property type="entry name" value="SMAD/FHA domain"/>
    <property type="match status" value="1"/>
</dbReference>
<dbReference type="InterPro" id="IPR029787">
    <property type="entry name" value="Nucleotide_cyclase"/>
</dbReference>
<gene>
    <name evidence="3" type="ordered locus">Hoch_1725</name>
</gene>
<feature type="region of interest" description="Disordered" evidence="1">
    <location>
        <begin position="363"/>
        <end position="389"/>
    </location>
</feature>
<dbReference type="AlphaFoldDB" id="D0LXR9"/>
<dbReference type="InterPro" id="IPR008984">
    <property type="entry name" value="SMAD_FHA_dom_sf"/>
</dbReference>
<dbReference type="eggNOG" id="COG1716">
    <property type="taxonomic scope" value="Bacteria"/>
</dbReference>
<evidence type="ECO:0000313" key="4">
    <source>
        <dbReference type="Proteomes" id="UP000001880"/>
    </source>
</evidence>
<sequence length="781" mass="85930">MSEEPLSLVFEFARTDTPEDAYAFRYRPQDYTLRTTHGGRKRVHLDWSEEFLGQLDALHAPYCDPSTAQRVGRTLGTFLEPSGWTWHAQTIAHACQQSRPVLLTIRSAAAELYALPWELLPLEASGQCIGELPGALVRYEWPETHTVPAKHLSEERAGRVLGAWTAAGGEVPAAEHIDALRAAFSAAGREFDSDSDVVAHASVGKLADAFEQAQTEGRPFTVLHLLCHGGRAGRTWGLVFNGEDDEDEPVAVDTWRLRQLLAPHAGTLRLVVISACGSAYGREFDSVAQALHRAGIQAVVASRFPLSISGSVRVAQTLYEAMLVEQQPLEEAFLRTRRALARDATRLDWAGLQLYARQQDGHRTKPLQLGHMDGERNRRAASEDPRPALSDLDLSSLMELQNQVRSAIATRFETKLALMCVELVDVDFRAGPSEAGVQKRCYELLAEVAAPMQGRIFATLGDSLRVCFPNVKSLLRAVFDFVDALTEHNYAAPREDQLVVGIGLHYGSALSNDRIVVGPAVDTAARVAAMAGDSEILLTHDTLVHFPRVTQAICRPVTQPTHRSEDAEDLSLYSLPWSNEQRLPATIIVEETGEVIPLPRQDIISVGRLDALADGSKANDVVLTHPNERAQRLISRWHFELRRTKDGYVLRALSNQLTEVDGLAVECGNEVPIGPGTTVCLAYVMTLRFHEYERAQSVRGEDTLMRPENAQTGEIQTLHTRTQTHTRTLTPIGAESGPHRQTEVDAATPPVVLDPDTAVDLPTGNTRQVRRAEASNPKKGV</sequence>
<reference evidence="3 4" key="1">
    <citation type="journal article" date="2010" name="Stand. Genomic Sci.">
        <title>Complete genome sequence of Haliangium ochraceum type strain (SMP-2).</title>
        <authorList>
            <consortium name="US DOE Joint Genome Institute (JGI-PGF)"/>
            <person name="Ivanova N."/>
            <person name="Daum C."/>
            <person name="Lang E."/>
            <person name="Abt B."/>
            <person name="Kopitz M."/>
            <person name="Saunders E."/>
            <person name="Lapidus A."/>
            <person name="Lucas S."/>
            <person name="Glavina Del Rio T."/>
            <person name="Nolan M."/>
            <person name="Tice H."/>
            <person name="Copeland A."/>
            <person name="Cheng J.F."/>
            <person name="Chen F."/>
            <person name="Bruce D."/>
            <person name="Goodwin L."/>
            <person name="Pitluck S."/>
            <person name="Mavromatis K."/>
            <person name="Pati A."/>
            <person name="Mikhailova N."/>
            <person name="Chen A."/>
            <person name="Palaniappan K."/>
            <person name="Land M."/>
            <person name="Hauser L."/>
            <person name="Chang Y.J."/>
            <person name="Jeffries C.D."/>
            <person name="Detter J.C."/>
            <person name="Brettin T."/>
            <person name="Rohde M."/>
            <person name="Goker M."/>
            <person name="Bristow J."/>
            <person name="Markowitz V."/>
            <person name="Eisen J.A."/>
            <person name="Hugenholtz P."/>
            <person name="Kyrpides N.C."/>
            <person name="Klenk H.P."/>
        </authorList>
    </citation>
    <scope>NUCLEOTIDE SEQUENCE [LARGE SCALE GENOMIC DNA]</scope>
    <source>
        <strain evidence="4">DSM 14365 / CIP 107738 / JCM 11303 / AJ 13395 / SMP-2</strain>
    </source>
</reference>
<dbReference type="CDD" id="cd00060">
    <property type="entry name" value="FHA"/>
    <property type="match status" value="1"/>
</dbReference>
<dbReference type="InterPro" id="IPR000253">
    <property type="entry name" value="FHA_dom"/>
</dbReference>
<dbReference type="HOGENOM" id="CLU_358553_0_0_7"/>
<dbReference type="PROSITE" id="PS50006">
    <property type="entry name" value="FHA_DOMAIN"/>
    <property type="match status" value="1"/>
</dbReference>
<feature type="region of interest" description="Disordered" evidence="1">
    <location>
        <begin position="720"/>
        <end position="781"/>
    </location>
</feature>
<dbReference type="SUPFAM" id="SSF55073">
    <property type="entry name" value="Nucleotide cyclase"/>
    <property type="match status" value="1"/>
</dbReference>
<feature type="domain" description="FHA" evidence="2">
    <location>
        <begin position="604"/>
        <end position="665"/>
    </location>
</feature>
<dbReference type="Gene3D" id="2.60.200.20">
    <property type="match status" value="1"/>
</dbReference>
<dbReference type="eggNOG" id="COG4995">
    <property type="taxonomic scope" value="Bacteria"/>
</dbReference>
<dbReference type="RefSeq" id="WP_012826882.1">
    <property type="nucleotide sequence ID" value="NC_013440.1"/>
</dbReference>
<dbReference type="eggNOG" id="COG2114">
    <property type="taxonomic scope" value="Bacteria"/>
</dbReference>
<name>D0LXR9_HALO1</name>
<dbReference type="Pfam" id="PF12770">
    <property type="entry name" value="CHAT"/>
    <property type="match status" value="1"/>
</dbReference>
<accession>D0LXR9</accession>